<keyword evidence="5 8" id="KW-0812">Transmembrane</keyword>
<reference evidence="9 10" key="1">
    <citation type="submission" date="2020-08" db="EMBL/GenBank/DDBJ databases">
        <title>Genomic Encyclopedia of Type Strains, Phase IV (KMG-IV): sequencing the most valuable type-strain genomes for metagenomic binning, comparative biology and taxonomic classification.</title>
        <authorList>
            <person name="Goeker M."/>
        </authorList>
    </citation>
    <scope>NUCLEOTIDE SEQUENCE [LARGE SCALE GENOMIC DNA]</scope>
    <source>
        <strain evidence="9 10">DSM 28570</strain>
    </source>
</reference>
<keyword evidence="10" id="KW-1185">Reference proteome</keyword>
<keyword evidence="3" id="KW-0813">Transport</keyword>
<feature type="transmembrane region" description="Helical" evidence="8">
    <location>
        <begin position="20"/>
        <end position="42"/>
    </location>
</feature>
<evidence type="ECO:0000256" key="7">
    <source>
        <dbReference type="ARBA" id="ARBA00023136"/>
    </source>
</evidence>
<name>A0A840V3X7_9BACT</name>
<gene>
    <name evidence="9" type="ORF">HNQ81_002175</name>
</gene>
<dbReference type="GO" id="GO:0005886">
    <property type="term" value="C:plasma membrane"/>
    <property type="evidence" value="ECO:0007669"/>
    <property type="project" value="UniProtKB-SubCell"/>
</dbReference>
<feature type="transmembrane region" description="Helical" evidence="8">
    <location>
        <begin position="75"/>
        <end position="93"/>
    </location>
</feature>
<accession>A0A840V3X7</accession>
<dbReference type="EMBL" id="JACHEO010000012">
    <property type="protein sequence ID" value="MBB5348439.1"/>
    <property type="molecule type" value="Genomic_DNA"/>
</dbReference>
<evidence type="ECO:0000256" key="6">
    <source>
        <dbReference type="ARBA" id="ARBA00022989"/>
    </source>
</evidence>
<sequence>MSDIISIQNASISTSMYRGAMANIPLAVSAVTYGGVLGVLSAQKGVTWAEMSAMNVLMFAGSAQFVMVDMWQAPLSVMAVAMAVFIINLRYLLIGASLHPVFAGHSLWRKALLMHLVADENWAVTIAEHRKNGTNPYFLFGGGLLLLCAWSCGTLGGNLLGSFITQPEKYALDFAFVAVFAALTLSLWRGRNDGLPWAAAIVLALVSEKFLPGKWYIVIGGVGGAMVAGVIEYLRLQKR</sequence>
<keyword evidence="6 8" id="KW-1133">Transmembrane helix</keyword>
<comment type="caution">
    <text evidence="9">The sequence shown here is derived from an EMBL/GenBank/DDBJ whole genome shotgun (WGS) entry which is preliminary data.</text>
</comment>
<evidence type="ECO:0000256" key="2">
    <source>
        <dbReference type="ARBA" id="ARBA00010735"/>
    </source>
</evidence>
<dbReference type="InterPro" id="IPR011606">
    <property type="entry name" value="Brnchd-chn_aa_trnsp_permease"/>
</dbReference>
<feature type="transmembrane region" description="Helical" evidence="8">
    <location>
        <begin position="137"/>
        <end position="158"/>
    </location>
</feature>
<evidence type="ECO:0000256" key="8">
    <source>
        <dbReference type="SAM" id="Phobius"/>
    </source>
</evidence>
<feature type="transmembrane region" description="Helical" evidence="8">
    <location>
        <begin position="170"/>
        <end position="188"/>
    </location>
</feature>
<comment type="similarity">
    <text evidence="2">Belongs to the AzlC family.</text>
</comment>
<evidence type="ECO:0000313" key="9">
    <source>
        <dbReference type="EMBL" id="MBB5348439.1"/>
    </source>
</evidence>
<dbReference type="PANTHER" id="PTHR34979">
    <property type="entry name" value="INNER MEMBRANE PROTEIN YGAZ"/>
    <property type="match status" value="1"/>
</dbReference>
<feature type="transmembrane region" description="Helical" evidence="8">
    <location>
        <begin position="48"/>
        <end position="68"/>
    </location>
</feature>
<comment type="subcellular location">
    <subcellularLocation>
        <location evidence="1">Cell membrane</location>
        <topology evidence="1">Multi-pass membrane protein</topology>
    </subcellularLocation>
</comment>
<dbReference type="Proteomes" id="UP000539642">
    <property type="component" value="Unassembled WGS sequence"/>
</dbReference>
<evidence type="ECO:0000256" key="4">
    <source>
        <dbReference type="ARBA" id="ARBA00022475"/>
    </source>
</evidence>
<dbReference type="PANTHER" id="PTHR34979:SF1">
    <property type="entry name" value="INNER MEMBRANE PROTEIN YGAZ"/>
    <property type="match status" value="1"/>
</dbReference>
<keyword evidence="4" id="KW-1003">Cell membrane</keyword>
<keyword evidence="7 8" id="KW-0472">Membrane</keyword>
<proteinExistence type="inferred from homology"/>
<protein>
    <submittedName>
        <fullName evidence="9">4-azaleucine resistance transporter AzlC</fullName>
    </submittedName>
</protein>
<dbReference type="RefSeq" id="WP_205240221.1">
    <property type="nucleotide sequence ID" value="NZ_JACHEO010000012.1"/>
</dbReference>
<organism evidence="9 10">
    <name type="scientific">Desulfoprunum benzoelyticum</name>
    <dbReference type="NCBI Taxonomy" id="1506996"/>
    <lineage>
        <taxon>Bacteria</taxon>
        <taxon>Pseudomonadati</taxon>
        <taxon>Thermodesulfobacteriota</taxon>
        <taxon>Desulfobulbia</taxon>
        <taxon>Desulfobulbales</taxon>
        <taxon>Desulfobulbaceae</taxon>
        <taxon>Desulfoprunum</taxon>
    </lineage>
</organism>
<dbReference type="Pfam" id="PF03591">
    <property type="entry name" value="AzlC"/>
    <property type="match status" value="1"/>
</dbReference>
<evidence type="ECO:0000256" key="5">
    <source>
        <dbReference type="ARBA" id="ARBA00022692"/>
    </source>
</evidence>
<evidence type="ECO:0000256" key="1">
    <source>
        <dbReference type="ARBA" id="ARBA00004651"/>
    </source>
</evidence>
<feature type="transmembrane region" description="Helical" evidence="8">
    <location>
        <begin position="215"/>
        <end position="234"/>
    </location>
</feature>
<evidence type="ECO:0000313" key="10">
    <source>
        <dbReference type="Proteomes" id="UP000539642"/>
    </source>
</evidence>
<dbReference type="GO" id="GO:1903785">
    <property type="term" value="P:L-valine transmembrane transport"/>
    <property type="evidence" value="ECO:0007669"/>
    <property type="project" value="TreeGrafter"/>
</dbReference>
<evidence type="ECO:0000256" key="3">
    <source>
        <dbReference type="ARBA" id="ARBA00022448"/>
    </source>
</evidence>
<dbReference type="AlphaFoldDB" id="A0A840V3X7"/>